<dbReference type="AlphaFoldDB" id="A0A5N6QBT1"/>
<organism evidence="3 4">
    <name type="scientific">Carpinus fangiana</name>
    <dbReference type="NCBI Taxonomy" id="176857"/>
    <lineage>
        <taxon>Eukaryota</taxon>
        <taxon>Viridiplantae</taxon>
        <taxon>Streptophyta</taxon>
        <taxon>Embryophyta</taxon>
        <taxon>Tracheophyta</taxon>
        <taxon>Spermatophyta</taxon>
        <taxon>Magnoliopsida</taxon>
        <taxon>eudicotyledons</taxon>
        <taxon>Gunneridae</taxon>
        <taxon>Pentapetalae</taxon>
        <taxon>rosids</taxon>
        <taxon>fabids</taxon>
        <taxon>Fagales</taxon>
        <taxon>Betulaceae</taxon>
        <taxon>Carpinus</taxon>
    </lineage>
</organism>
<evidence type="ECO:0000259" key="2">
    <source>
        <dbReference type="Pfam" id="PF03469"/>
    </source>
</evidence>
<keyword evidence="4" id="KW-1185">Reference proteome</keyword>
<dbReference type="InterPro" id="IPR005379">
    <property type="entry name" value="FDM1-5/IDN2_XH"/>
</dbReference>
<dbReference type="PANTHER" id="PTHR21596:SF82">
    <property type="entry name" value="FACTOR OF DNA METHYLATION 5-LIKE"/>
    <property type="match status" value="1"/>
</dbReference>
<dbReference type="Proteomes" id="UP000327013">
    <property type="component" value="Chromosome 1"/>
</dbReference>
<dbReference type="InterPro" id="IPR045177">
    <property type="entry name" value="FDM1-5/IDN2"/>
</dbReference>
<name>A0A5N6QBT1_9ROSI</name>
<accession>A0A5N6QBT1</accession>
<sequence>MWNTNHEEELIKCRRFAVGLAKEIDYKNLRLLEMEHKYNETMATVCKLTEEANSKDKSFLEMEHKYKESSATVKRLMNETDMLHSKMQITQSINRKLKEALKCQKKELDQQAKELEESKAHKGLERRSILNEIEKLKEELQAQEEKTDAVETLNSVLMVKEHMINQELQEARKESIESLQNMLTGQANLGIKRMGEVDWKPFRDICSLKFPGEDWVNISAKLCSEWQEKLMNPHWHPFKKVMENGEPQEQIDEVDEDLQGLKTNWGEGVYKAVTKALLEINEVNPSGRYAVPEIWNLMEDRRASMKEIIQYIIKQLRIRKRKVC</sequence>
<feature type="domain" description="Factor of DNA methylation 1-5/IDN2" evidence="2">
    <location>
        <begin position="192"/>
        <end position="322"/>
    </location>
</feature>
<feature type="coiled-coil region" evidence="1">
    <location>
        <begin position="94"/>
        <end position="153"/>
    </location>
</feature>
<dbReference type="OrthoDB" id="1892195at2759"/>
<dbReference type="GO" id="GO:0080188">
    <property type="term" value="P:gene silencing by siRNA-directed DNA methylation"/>
    <property type="evidence" value="ECO:0007669"/>
    <property type="project" value="InterPro"/>
</dbReference>
<dbReference type="PANTHER" id="PTHR21596">
    <property type="entry name" value="RIBONUCLEASE P SUBUNIT P38"/>
    <property type="match status" value="1"/>
</dbReference>
<evidence type="ECO:0000313" key="4">
    <source>
        <dbReference type="Proteomes" id="UP000327013"/>
    </source>
</evidence>
<evidence type="ECO:0000313" key="3">
    <source>
        <dbReference type="EMBL" id="KAE7996768.1"/>
    </source>
</evidence>
<protein>
    <recommendedName>
        <fullName evidence="2">Factor of DNA methylation 1-5/IDN2 domain-containing protein</fullName>
    </recommendedName>
</protein>
<reference evidence="3 4" key="1">
    <citation type="submission" date="2019-06" db="EMBL/GenBank/DDBJ databases">
        <title>A chromosomal-level reference genome of Carpinus fangiana (Coryloideae, Betulaceae).</title>
        <authorList>
            <person name="Yang X."/>
            <person name="Wang Z."/>
            <person name="Zhang L."/>
            <person name="Hao G."/>
            <person name="Liu J."/>
            <person name="Yang Y."/>
        </authorList>
    </citation>
    <scope>NUCLEOTIDE SEQUENCE [LARGE SCALE GENOMIC DNA]</scope>
    <source>
        <strain evidence="3">Cfa_2016G</strain>
        <tissue evidence="3">Leaf</tissue>
    </source>
</reference>
<dbReference type="Pfam" id="PF03469">
    <property type="entry name" value="XH"/>
    <property type="match status" value="1"/>
</dbReference>
<dbReference type="EMBL" id="CM017321">
    <property type="protein sequence ID" value="KAE7996768.1"/>
    <property type="molecule type" value="Genomic_DNA"/>
</dbReference>
<keyword evidence="1" id="KW-0175">Coiled coil</keyword>
<gene>
    <name evidence="3" type="ORF">FH972_001459</name>
</gene>
<proteinExistence type="predicted"/>
<evidence type="ECO:0000256" key="1">
    <source>
        <dbReference type="SAM" id="Coils"/>
    </source>
</evidence>